<dbReference type="InterPro" id="IPR036397">
    <property type="entry name" value="RNaseH_sf"/>
</dbReference>
<dbReference type="InterPro" id="IPR012337">
    <property type="entry name" value="RNaseH-like_sf"/>
</dbReference>
<name>A0ABM1Y1N3_AEDAL</name>
<dbReference type="PANTHER" id="PTHR47331:SF1">
    <property type="entry name" value="GAG-LIKE PROTEIN"/>
    <property type="match status" value="1"/>
</dbReference>
<organism evidence="2 3">
    <name type="scientific">Aedes albopictus</name>
    <name type="common">Asian tiger mosquito</name>
    <name type="synonym">Stegomyia albopicta</name>
    <dbReference type="NCBI Taxonomy" id="7160"/>
    <lineage>
        <taxon>Eukaryota</taxon>
        <taxon>Metazoa</taxon>
        <taxon>Ecdysozoa</taxon>
        <taxon>Arthropoda</taxon>
        <taxon>Hexapoda</taxon>
        <taxon>Insecta</taxon>
        <taxon>Pterygota</taxon>
        <taxon>Neoptera</taxon>
        <taxon>Endopterygota</taxon>
        <taxon>Diptera</taxon>
        <taxon>Nematocera</taxon>
        <taxon>Culicoidea</taxon>
        <taxon>Culicidae</taxon>
        <taxon>Culicinae</taxon>
        <taxon>Aedini</taxon>
        <taxon>Aedes</taxon>
        <taxon>Stegomyia</taxon>
    </lineage>
</organism>
<dbReference type="RefSeq" id="XP_062706743.1">
    <property type="nucleotide sequence ID" value="XM_062850759.1"/>
</dbReference>
<reference evidence="2" key="2">
    <citation type="submission" date="2025-05" db="UniProtKB">
        <authorList>
            <consortium name="EnsemblMetazoa"/>
        </authorList>
    </citation>
    <scope>IDENTIFICATION</scope>
    <source>
        <strain evidence="2">Foshan</strain>
    </source>
</reference>
<sequence length="797" mass="91360">MKLYDPLGFVAHFVVHGKILMQEIWRSGTNWDEPIAEHLRELWIKWIALYESINEVAIPRCFFGDLQPQHVDEIEIHVFTDASIAACACVAYLRMAHNGGSWCSMIAAKTKVAPLRTLSVPRLELQAAMMGARLLQNICTALTLNIRRRFLWTDSSTVLAWIRSDGRRYHQFVSFRVGEILSLTSVDEWNYVPSKMNVADDATKWNAGPSFDPDSRWFKGPYFLREPKERWPREPAKEVSGTEAASEEVHIVAVHQKIEELFEVGRFSSWNRLIRTMAQVYRAVKVWKRFLGREKCSSLLDRDDFVKAEEAIWRQAQASAYPEEIRELKNGCRVQKRSPLHTLSPVLDEHGVIRMDSRISSAPHVPYATRYPVLLPREHRITYLLVHEFHKRFLHANGETVCNELRQQFYVPKLRVLVRKVSRECQHCKIQRARPVPPLMAPLPKVRLTPFIRPFTFVGVDYMGPFLVKIGRSSVKRWICLFTCLTIRAIHLELVHSLSTASCIMAFRRFVARRGAPSEVFSDNGTNFVGANRQLAEEKRKLDKINEGCASTFTNAQTQWHFNVPVAPHMGGPWERMVRSVKVAMRAISDNPRHPSDEVIETIMLEAEAIVNSRPLTYVPLEDVHQDALTPNHFLMYGSTGIKQPTTKPDCDGNVLRDSYKLTQRIVDGFWSRWTREYLPMLTRRTKWFEPTKPLEPGDLVVVVDENSRNSWERGRILETYPDKSGQVRRAKIQTSRGVFSRPAVKLAVLDVAVQDKNLEDVPRESEVVHGAGNVGGTPRCGTQRVKQLTVPSDESV</sequence>
<feature type="domain" description="Integrase catalytic" evidence="1">
    <location>
        <begin position="446"/>
        <end position="639"/>
    </location>
</feature>
<dbReference type="GeneID" id="134287804"/>
<reference evidence="3" key="1">
    <citation type="journal article" date="2015" name="Proc. Natl. Acad. Sci. U.S.A.">
        <title>Genome sequence of the Asian Tiger mosquito, Aedes albopictus, reveals insights into its biology, genetics, and evolution.</title>
        <authorList>
            <person name="Chen X.G."/>
            <person name="Jiang X."/>
            <person name="Gu J."/>
            <person name="Xu M."/>
            <person name="Wu Y."/>
            <person name="Deng Y."/>
            <person name="Zhang C."/>
            <person name="Bonizzoni M."/>
            <person name="Dermauw W."/>
            <person name="Vontas J."/>
            <person name="Armbruster P."/>
            <person name="Huang X."/>
            <person name="Yang Y."/>
            <person name="Zhang H."/>
            <person name="He W."/>
            <person name="Peng H."/>
            <person name="Liu Y."/>
            <person name="Wu K."/>
            <person name="Chen J."/>
            <person name="Lirakis M."/>
            <person name="Topalis P."/>
            <person name="Van Leeuwen T."/>
            <person name="Hall A.B."/>
            <person name="Jiang X."/>
            <person name="Thorpe C."/>
            <person name="Mueller R.L."/>
            <person name="Sun C."/>
            <person name="Waterhouse R.M."/>
            <person name="Yan G."/>
            <person name="Tu Z.J."/>
            <person name="Fang X."/>
            <person name="James A.A."/>
        </authorList>
    </citation>
    <scope>NUCLEOTIDE SEQUENCE [LARGE SCALE GENOMIC DNA]</scope>
    <source>
        <strain evidence="3">Foshan</strain>
    </source>
</reference>
<dbReference type="EnsemblMetazoa" id="AALFPA23_004865.R6052">
    <property type="protein sequence ID" value="AALFPA23_004865.P6052"/>
    <property type="gene ID" value="AALFPA23_004865"/>
</dbReference>
<evidence type="ECO:0000313" key="2">
    <source>
        <dbReference type="EnsemblMetazoa" id="AALFPA23_004865.P6052"/>
    </source>
</evidence>
<dbReference type="Pfam" id="PF17921">
    <property type="entry name" value="Integrase_H2C2"/>
    <property type="match status" value="1"/>
</dbReference>
<proteinExistence type="predicted"/>
<accession>A0ABM1Y1N3</accession>
<dbReference type="Pfam" id="PF18701">
    <property type="entry name" value="DUF5641"/>
    <property type="match status" value="1"/>
</dbReference>
<protein>
    <recommendedName>
        <fullName evidence="1">Integrase catalytic domain-containing protein</fullName>
    </recommendedName>
</protein>
<dbReference type="PANTHER" id="PTHR47331">
    <property type="entry name" value="PHD-TYPE DOMAIN-CONTAINING PROTEIN"/>
    <property type="match status" value="1"/>
</dbReference>
<dbReference type="PROSITE" id="PS50994">
    <property type="entry name" value="INTEGRASE"/>
    <property type="match status" value="1"/>
</dbReference>
<dbReference type="InterPro" id="IPR001584">
    <property type="entry name" value="Integrase_cat-core"/>
</dbReference>
<dbReference type="Gene3D" id="3.30.420.10">
    <property type="entry name" value="Ribonuclease H-like superfamily/Ribonuclease H"/>
    <property type="match status" value="1"/>
</dbReference>
<evidence type="ECO:0000259" key="1">
    <source>
        <dbReference type="PROSITE" id="PS50994"/>
    </source>
</evidence>
<dbReference type="Proteomes" id="UP000069940">
    <property type="component" value="Unassembled WGS sequence"/>
</dbReference>
<dbReference type="SUPFAM" id="SSF53098">
    <property type="entry name" value="Ribonuclease H-like"/>
    <property type="match status" value="1"/>
</dbReference>
<evidence type="ECO:0000313" key="3">
    <source>
        <dbReference type="Proteomes" id="UP000069940"/>
    </source>
</evidence>
<dbReference type="InterPro" id="IPR040676">
    <property type="entry name" value="DUF5641"/>
</dbReference>
<dbReference type="InterPro" id="IPR041588">
    <property type="entry name" value="Integrase_H2C2"/>
</dbReference>
<dbReference type="Pfam" id="PF05380">
    <property type="entry name" value="Peptidase_A17"/>
    <property type="match status" value="1"/>
</dbReference>
<keyword evidence="3" id="KW-1185">Reference proteome</keyword>
<dbReference type="InterPro" id="IPR008042">
    <property type="entry name" value="Retrotrans_Pao"/>
</dbReference>